<evidence type="ECO:0000256" key="3">
    <source>
        <dbReference type="ARBA" id="ARBA00022598"/>
    </source>
</evidence>
<dbReference type="InterPro" id="IPR045851">
    <property type="entry name" value="AMP-bd_C_sf"/>
</dbReference>
<evidence type="ECO:0000313" key="9">
    <source>
        <dbReference type="RefSeq" id="XP_017783019.1"/>
    </source>
</evidence>
<dbReference type="Gene3D" id="3.40.50.980">
    <property type="match status" value="2"/>
</dbReference>
<evidence type="ECO:0000256" key="5">
    <source>
        <dbReference type="SAM" id="Phobius"/>
    </source>
</evidence>
<evidence type="ECO:0000259" key="7">
    <source>
        <dbReference type="Pfam" id="PF13193"/>
    </source>
</evidence>
<name>A0ABM1N869_NICVS</name>
<proteinExistence type="inferred from homology"/>
<feature type="domain" description="AMP-dependent synthetase/ligase" evidence="6">
    <location>
        <begin position="25"/>
        <end position="385"/>
    </location>
</feature>
<keyword evidence="3" id="KW-0436">Ligase</keyword>
<dbReference type="Pfam" id="PF00501">
    <property type="entry name" value="AMP-binding"/>
    <property type="match status" value="1"/>
</dbReference>
<dbReference type="SUPFAM" id="SSF56801">
    <property type="entry name" value="Acetyl-CoA synthetase-like"/>
    <property type="match status" value="1"/>
</dbReference>
<dbReference type="PANTHER" id="PTHR24096:SF149">
    <property type="entry name" value="AMP-BINDING DOMAIN-CONTAINING PROTEIN-RELATED"/>
    <property type="match status" value="1"/>
</dbReference>
<keyword evidence="5" id="KW-0812">Transmembrane</keyword>
<reference evidence="9" key="1">
    <citation type="submission" date="2025-08" db="UniProtKB">
        <authorList>
            <consortium name="RefSeq"/>
        </authorList>
    </citation>
    <scope>IDENTIFICATION</scope>
    <source>
        <tissue evidence="9">Whole Larva</tissue>
    </source>
</reference>
<evidence type="ECO:0000259" key="6">
    <source>
        <dbReference type="Pfam" id="PF00501"/>
    </source>
</evidence>
<dbReference type="InterPro" id="IPR000873">
    <property type="entry name" value="AMP-dep_synth/lig_dom"/>
</dbReference>
<dbReference type="RefSeq" id="XP_017783019.1">
    <property type="nucleotide sequence ID" value="XM_017927530.1"/>
</dbReference>
<comment type="similarity">
    <text evidence="2">Belongs to the ATP-dependent AMP-binding enzyme family.</text>
</comment>
<keyword evidence="8" id="KW-1185">Reference proteome</keyword>
<organism evidence="8 9">
    <name type="scientific">Nicrophorus vespilloides</name>
    <name type="common">Boreal carrion beetle</name>
    <dbReference type="NCBI Taxonomy" id="110193"/>
    <lineage>
        <taxon>Eukaryota</taxon>
        <taxon>Metazoa</taxon>
        <taxon>Ecdysozoa</taxon>
        <taxon>Arthropoda</taxon>
        <taxon>Hexapoda</taxon>
        <taxon>Insecta</taxon>
        <taxon>Pterygota</taxon>
        <taxon>Neoptera</taxon>
        <taxon>Endopterygota</taxon>
        <taxon>Coleoptera</taxon>
        <taxon>Polyphaga</taxon>
        <taxon>Staphyliniformia</taxon>
        <taxon>Silphidae</taxon>
        <taxon>Nicrophorinae</taxon>
        <taxon>Nicrophorus</taxon>
    </lineage>
</organism>
<dbReference type="CDD" id="cd05911">
    <property type="entry name" value="Firefly_Luc_like"/>
    <property type="match status" value="1"/>
</dbReference>
<protein>
    <submittedName>
        <fullName evidence="9">4-coumarate--CoA ligase 1-like isoform X1</fullName>
    </submittedName>
</protein>
<keyword evidence="5" id="KW-1133">Transmembrane helix</keyword>
<dbReference type="Gene3D" id="2.30.38.10">
    <property type="entry name" value="Luciferase, Domain 3"/>
    <property type="match status" value="1"/>
</dbReference>
<evidence type="ECO:0000256" key="1">
    <source>
        <dbReference type="ARBA" id="ARBA00004275"/>
    </source>
</evidence>
<dbReference type="Gene3D" id="3.30.300.30">
    <property type="match status" value="1"/>
</dbReference>
<dbReference type="PROSITE" id="PS00455">
    <property type="entry name" value="AMP_BINDING"/>
    <property type="match status" value="1"/>
</dbReference>
<feature type="transmembrane region" description="Helical" evidence="5">
    <location>
        <begin position="259"/>
        <end position="278"/>
    </location>
</feature>
<keyword evidence="5" id="KW-0472">Membrane</keyword>
<evidence type="ECO:0000256" key="2">
    <source>
        <dbReference type="ARBA" id="ARBA00006432"/>
    </source>
</evidence>
<evidence type="ECO:0000256" key="4">
    <source>
        <dbReference type="ARBA" id="ARBA00023140"/>
    </source>
</evidence>
<dbReference type="GeneID" id="108567200"/>
<sequence>MIAAEEVLDMEKSYVQVVLEKSKLFGSRPAFIDAETGKTFSFDDVVSRSKKLSKILKEIGLRKDDIIAICMENNINYPIVFLACLFNGIVLHFINPKSTFYEMEHVLRMSKPRLIFTSNSTFQLISLIREKFKFIQSHINLTKHSECVSLEELLDFDDYNIDDFELAQFDPVEQVAIILNSSGTTGLPKGVLITHDNLRCMFGYFGNPRFIPSGLDDVTLSVCPFYHLYGVIISGITMVTGMVSVVMSKYKNETYLELIETYHVTMLFLVPPMAMILAKSPLVDNYKLDSLKWIFCGAAPLGIEVQTMLSSRLNVTIQQLYGMTELTGLVTIMPTDVKEFKKTGCVGILTPGTLAMVRDLETDLPLGPYQPGELCFKGRFIMKGYINNPGASQAAIDKDSYLRTGDLGYYDQDGYFYVVDRLKELIKYKGFQVPPAELEDVINSNESVADSAVIGKPDDFAGELAVAFVVKKPYSDISEQDIIEYVAKHLSREKHIYGGVIFLDEIPKTPSGKILRKELRKVII</sequence>
<accession>A0ABM1N869</accession>
<dbReference type="InterPro" id="IPR025110">
    <property type="entry name" value="AMP-bd_C"/>
</dbReference>
<feature type="transmembrane region" description="Helical" evidence="5">
    <location>
        <begin position="226"/>
        <end position="247"/>
    </location>
</feature>
<dbReference type="Proteomes" id="UP000695000">
    <property type="component" value="Unplaced"/>
</dbReference>
<evidence type="ECO:0000313" key="8">
    <source>
        <dbReference type="Proteomes" id="UP000695000"/>
    </source>
</evidence>
<dbReference type="InterPro" id="IPR020845">
    <property type="entry name" value="AMP-binding_CS"/>
</dbReference>
<dbReference type="PANTHER" id="PTHR24096">
    <property type="entry name" value="LONG-CHAIN-FATTY-ACID--COA LIGASE"/>
    <property type="match status" value="1"/>
</dbReference>
<keyword evidence="4" id="KW-0576">Peroxisome</keyword>
<feature type="domain" description="AMP-binding enzyme C-terminal" evidence="7">
    <location>
        <begin position="437"/>
        <end position="513"/>
    </location>
</feature>
<comment type="subcellular location">
    <subcellularLocation>
        <location evidence="1">Peroxisome</location>
    </subcellularLocation>
</comment>
<gene>
    <name evidence="9" type="primary">LOC108567200</name>
</gene>
<dbReference type="Pfam" id="PF13193">
    <property type="entry name" value="AMP-binding_C"/>
    <property type="match status" value="1"/>
</dbReference>